<dbReference type="RefSeq" id="WP_127737371.1">
    <property type="nucleotide sequence ID" value="NZ_CAJCKN010000109.1"/>
</dbReference>
<evidence type="ECO:0000313" key="1">
    <source>
        <dbReference type="EMBL" id="RVT65150.1"/>
    </source>
</evidence>
<name>A0A3S2W5G5_9BACI</name>
<dbReference type="EMBL" id="RZTZ01000002">
    <property type="protein sequence ID" value="RVT65150.1"/>
    <property type="molecule type" value="Genomic_DNA"/>
</dbReference>
<reference evidence="1 2" key="1">
    <citation type="submission" date="2019-01" db="EMBL/GenBank/DDBJ databases">
        <title>Bacillus sp. M5HDSG1-1, whole genome shotgun sequence.</title>
        <authorList>
            <person name="Tuo L."/>
        </authorList>
    </citation>
    <scope>NUCLEOTIDE SEQUENCE [LARGE SCALE GENOMIC DNA]</scope>
    <source>
        <strain evidence="1 2">M5HDSG1-1</strain>
    </source>
</reference>
<evidence type="ECO:0000313" key="2">
    <source>
        <dbReference type="Proteomes" id="UP000288024"/>
    </source>
</evidence>
<organism evidence="1 2">
    <name type="scientific">Niallia taxi</name>
    <dbReference type="NCBI Taxonomy" id="2499688"/>
    <lineage>
        <taxon>Bacteria</taxon>
        <taxon>Bacillati</taxon>
        <taxon>Bacillota</taxon>
        <taxon>Bacilli</taxon>
        <taxon>Bacillales</taxon>
        <taxon>Bacillaceae</taxon>
        <taxon>Niallia</taxon>
    </lineage>
</organism>
<comment type="caution">
    <text evidence="1">The sequence shown here is derived from an EMBL/GenBank/DDBJ whole genome shotgun (WGS) entry which is preliminary data.</text>
</comment>
<protein>
    <submittedName>
        <fullName evidence="1">Uncharacterized protein</fullName>
    </submittedName>
</protein>
<keyword evidence="2" id="KW-1185">Reference proteome</keyword>
<dbReference type="GeneID" id="87616190"/>
<accession>A0A3S2W5G5</accession>
<gene>
    <name evidence="1" type="ORF">EM808_06475</name>
</gene>
<dbReference type="AlphaFoldDB" id="A0A3S2W5G5"/>
<sequence length="103" mass="12024">MKKRLALLIVIVLLAFIAYVETPTAKINEDYVYYYGETTESEPASTSEEVYGAPELEYKLEDTTVEDGFVLETYREYEIYKNRAGEVVKNVPTSNREYLRYKQ</sequence>
<dbReference type="Proteomes" id="UP000288024">
    <property type="component" value="Unassembled WGS sequence"/>
</dbReference>
<proteinExistence type="predicted"/>